<keyword evidence="9" id="KW-1185">Reference proteome</keyword>
<dbReference type="InterPro" id="IPR036213">
    <property type="entry name" value="Calpain_III_sf"/>
</dbReference>
<dbReference type="InterPro" id="IPR001300">
    <property type="entry name" value="Peptidase_C2_calpain_cat"/>
</dbReference>
<keyword evidence="4 5" id="KW-0788">Thiol protease</keyword>
<evidence type="ECO:0000256" key="4">
    <source>
        <dbReference type="ARBA" id="ARBA00022807"/>
    </source>
</evidence>
<gene>
    <name evidence="8" type="ORF">AJ78_03220</name>
</gene>
<feature type="compositionally biased region" description="Basic and acidic residues" evidence="6">
    <location>
        <begin position="412"/>
        <end position="424"/>
    </location>
</feature>
<dbReference type="PANTHER" id="PTHR46143">
    <property type="entry name" value="CALPAIN-7"/>
    <property type="match status" value="1"/>
</dbReference>
<dbReference type="OrthoDB" id="167576at2759"/>
<dbReference type="CDD" id="cd00044">
    <property type="entry name" value="CysPc"/>
    <property type="match status" value="1"/>
</dbReference>
<dbReference type="GO" id="GO:0006508">
    <property type="term" value="P:proteolysis"/>
    <property type="evidence" value="ECO:0007669"/>
    <property type="project" value="UniProtKB-KW"/>
</dbReference>
<dbReference type="InterPro" id="IPR038765">
    <property type="entry name" value="Papain-like_cys_pep_sf"/>
</dbReference>
<dbReference type="SUPFAM" id="SSF49758">
    <property type="entry name" value="Calpain large subunit, middle domain (domain III)"/>
    <property type="match status" value="2"/>
</dbReference>
<evidence type="ECO:0000256" key="3">
    <source>
        <dbReference type="ARBA" id="ARBA00022801"/>
    </source>
</evidence>
<feature type="active site" evidence="5">
    <location>
        <position position="396"/>
    </location>
</feature>
<feature type="region of interest" description="Disordered" evidence="6">
    <location>
        <begin position="83"/>
        <end position="108"/>
    </location>
</feature>
<feature type="compositionally biased region" description="Low complexity" evidence="6">
    <location>
        <begin position="83"/>
        <end position="96"/>
    </location>
</feature>
<dbReference type="PROSITE" id="PS50203">
    <property type="entry name" value="CALPAIN_CAT"/>
    <property type="match status" value="1"/>
</dbReference>
<comment type="caution">
    <text evidence="8">The sequence shown here is derived from an EMBL/GenBank/DDBJ whole genome shotgun (WGS) entry which is preliminary data.</text>
</comment>
<dbReference type="EMBL" id="LGRN01000099">
    <property type="protein sequence ID" value="OJD16628.1"/>
    <property type="molecule type" value="Genomic_DNA"/>
</dbReference>
<dbReference type="SUPFAM" id="SSF54001">
    <property type="entry name" value="Cysteine proteinases"/>
    <property type="match status" value="1"/>
</dbReference>
<dbReference type="GO" id="GO:0004198">
    <property type="term" value="F:calcium-dependent cysteine-type endopeptidase activity"/>
    <property type="evidence" value="ECO:0007669"/>
    <property type="project" value="InterPro"/>
</dbReference>
<feature type="active site" evidence="5">
    <location>
        <position position="376"/>
    </location>
</feature>
<reference evidence="8 9" key="1">
    <citation type="submission" date="2015-07" db="EMBL/GenBank/DDBJ databases">
        <title>Emmonsia species relationships and genome sequence.</title>
        <authorList>
            <consortium name="The Broad Institute Genomics Platform"/>
            <person name="Cuomo C.A."/>
            <person name="Munoz J.F."/>
            <person name="Imamovic A."/>
            <person name="Priest M.E."/>
            <person name="Young S."/>
            <person name="Clay O.K."/>
            <person name="McEwen J.G."/>
        </authorList>
    </citation>
    <scope>NUCLEOTIDE SEQUENCE [LARGE SCALE GENOMIC DNA]</scope>
    <source>
        <strain evidence="8 9">UAMH 9510</strain>
    </source>
</reference>
<dbReference type="SMART" id="SM00745">
    <property type="entry name" value="MIT"/>
    <property type="match status" value="1"/>
</dbReference>
<sequence length="876" mass="97046">MCPPSSALGEFEVQARKAEKDVVAAETQSSALDAAISAVESYLNALKLASSPDEKQRLDAKCKELLRKAEDIKKSKSWSQYIQTSSSSGRSNSSSSAGPRLREPASTRNLSNREQIILLEDSKLNGFVFPPWSDVPDPREFELEEDHDLFTDSCDLPLSELQREIFDGWKRPSEILRAEELNDDSESPNRVMGSMYSIDLVQDVTTDCSVVASLCAAISQVEKGYSKSFAIKFYPSEKQTFSPKLSKSGKYMFRMHFNGCYRKVVVDDRLPASKTSRFLHVIDRNNPALLWPALVEKAYLKVRGGYDFPGSNSGTDLWILTGWIPEQIFLHDEDAISDQLWNRLFNAFNYGDLLITVGTGSLTEREEKELGLVSVHDYAILDMKEDSGRRQFLVKNPWAAGSVWKGIGQSHHPAEADGKNEDSKKQRHPPLSPGTFWTDCDKLLQNFENIYLNWNPKLFAYRQDIHFTWDLSSASSVPGCFARNPQFSVGSKAGGSVWLLLSRHFNSGDYIRPKNQLIDVSSDSDEPGFISIYVFKKGGQRVCLSDGALLRGPYVDSPNTLMRFEMPPNTTYTVVAAEQSLRRSNQNFSLSGFSTAPLTISQATEEYGHVKKLPAAWTTSTAGGNSDSARYPTNPQFRIDILEPCDIAVILETEDPELAAHVKIVWSNGRRVSSIRSRDVAFDSGDYRRGCAFAENLHLSKGSYTAVCSTFAPDQLGKFTLWIKTTKSCIVQPLLAEGAGQLSLLSDIGEFPPGTDRILAPITSSRLARIKAIVRHKGSWTGARSVAPSPILMTFELGQGPYKDVLASSSDGNFSDAVSGIRIEEFDLQPDFERRGGLWLVVERVGGPGGQVHDTIQLEILSEERVAIGPWGVGDG</sequence>
<keyword evidence="2 5" id="KW-0645">Protease</keyword>
<dbReference type="InterPro" id="IPR022683">
    <property type="entry name" value="Calpain_III"/>
</dbReference>
<dbReference type="VEuPathDB" id="FungiDB:AJ78_03220"/>
<dbReference type="Proteomes" id="UP000182235">
    <property type="component" value="Unassembled WGS sequence"/>
</dbReference>
<dbReference type="SUPFAM" id="SSF116846">
    <property type="entry name" value="MIT domain"/>
    <property type="match status" value="1"/>
</dbReference>
<evidence type="ECO:0000256" key="6">
    <source>
        <dbReference type="SAM" id="MobiDB-lite"/>
    </source>
</evidence>
<dbReference type="InterPro" id="IPR022682">
    <property type="entry name" value="Calpain_domain_III"/>
</dbReference>
<dbReference type="AlphaFoldDB" id="A0A1J9QL75"/>
<dbReference type="Gene3D" id="3.90.70.10">
    <property type="entry name" value="Cysteine proteinases"/>
    <property type="match status" value="1"/>
</dbReference>
<comment type="similarity">
    <text evidence="1">Belongs to the peptidase C2 family. PalB/RIM13 subfamily.</text>
</comment>
<dbReference type="Gene3D" id="2.60.120.380">
    <property type="match status" value="1"/>
</dbReference>
<dbReference type="PANTHER" id="PTHR46143:SF1">
    <property type="entry name" value="CALPAIN-7"/>
    <property type="match status" value="1"/>
</dbReference>
<dbReference type="STRING" id="1447872.A0A1J9QL75"/>
<dbReference type="InterPro" id="IPR036181">
    <property type="entry name" value="MIT_dom_sf"/>
</dbReference>
<feature type="region of interest" description="Disordered" evidence="6">
    <location>
        <begin position="409"/>
        <end position="432"/>
    </location>
</feature>
<organism evidence="8 9">
    <name type="scientific">Emergomyces pasteurianus Ep9510</name>
    <dbReference type="NCBI Taxonomy" id="1447872"/>
    <lineage>
        <taxon>Eukaryota</taxon>
        <taxon>Fungi</taxon>
        <taxon>Dikarya</taxon>
        <taxon>Ascomycota</taxon>
        <taxon>Pezizomycotina</taxon>
        <taxon>Eurotiomycetes</taxon>
        <taxon>Eurotiomycetidae</taxon>
        <taxon>Onygenales</taxon>
        <taxon>Ajellomycetaceae</taxon>
        <taxon>Emergomyces</taxon>
    </lineage>
</organism>
<feature type="domain" description="Calpain catalytic" evidence="7">
    <location>
        <begin position="126"/>
        <end position="456"/>
    </location>
</feature>
<dbReference type="Pfam" id="PF01067">
    <property type="entry name" value="Calpain_III"/>
    <property type="match status" value="1"/>
</dbReference>
<keyword evidence="3 5" id="KW-0378">Hydrolase</keyword>
<proteinExistence type="inferred from homology"/>
<evidence type="ECO:0000256" key="1">
    <source>
        <dbReference type="ARBA" id="ARBA00010193"/>
    </source>
</evidence>
<accession>A0A1J9QL75</accession>
<dbReference type="SMART" id="SM00720">
    <property type="entry name" value="calpain_III"/>
    <property type="match status" value="1"/>
</dbReference>
<dbReference type="InterPro" id="IPR051297">
    <property type="entry name" value="PalB/RIM13"/>
</dbReference>
<dbReference type="SMART" id="SM00230">
    <property type="entry name" value="CysPc"/>
    <property type="match status" value="1"/>
</dbReference>
<name>A0A1J9QL75_9EURO</name>
<evidence type="ECO:0000313" key="8">
    <source>
        <dbReference type="EMBL" id="OJD16628.1"/>
    </source>
</evidence>
<evidence type="ECO:0000313" key="9">
    <source>
        <dbReference type="Proteomes" id="UP000182235"/>
    </source>
</evidence>
<dbReference type="Pfam" id="PF25435">
    <property type="entry name" value="PalB_C"/>
    <property type="match status" value="1"/>
</dbReference>
<protein>
    <recommendedName>
        <fullName evidence="7">Calpain catalytic domain-containing protein</fullName>
    </recommendedName>
</protein>
<evidence type="ECO:0000256" key="5">
    <source>
        <dbReference type="PROSITE-ProRule" id="PRU00239"/>
    </source>
</evidence>
<dbReference type="Pfam" id="PF00648">
    <property type="entry name" value="Peptidase_C2"/>
    <property type="match status" value="1"/>
</dbReference>
<dbReference type="InterPro" id="IPR007330">
    <property type="entry name" value="MIT_dom"/>
</dbReference>
<evidence type="ECO:0000259" key="7">
    <source>
        <dbReference type="PROSITE" id="PS50203"/>
    </source>
</evidence>
<evidence type="ECO:0000256" key="2">
    <source>
        <dbReference type="ARBA" id="ARBA00022670"/>
    </source>
</evidence>
<feature type="active site" evidence="5">
    <location>
        <position position="208"/>
    </location>
</feature>